<dbReference type="GO" id="GO:1900376">
    <property type="term" value="P:regulation of secondary metabolite biosynthetic process"/>
    <property type="evidence" value="ECO:0007669"/>
    <property type="project" value="TreeGrafter"/>
</dbReference>
<feature type="binding site" evidence="7">
    <location>
        <position position="98"/>
    </location>
    <ligand>
        <name>Zn(2+)</name>
        <dbReference type="ChEBI" id="CHEBI:29105"/>
    </ligand>
</feature>
<keyword evidence="3 7" id="KW-0862">Zinc</keyword>
<comment type="cofactor">
    <cofactor evidence="8">
        <name>Mn(2+)</name>
        <dbReference type="ChEBI" id="CHEBI:29035"/>
    </cofactor>
    <cofactor evidence="8">
        <name>Fe(2+)</name>
        <dbReference type="ChEBI" id="CHEBI:29033"/>
    </cofactor>
    <text evidence="8">Binds 1 Mn(2+) or Fe(2+) ion per subunit.</text>
</comment>
<evidence type="ECO:0000256" key="8">
    <source>
        <dbReference type="PIRSR" id="PIRSR602481-2"/>
    </source>
</evidence>
<dbReference type="SUPFAM" id="SSF46785">
    <property type="entry name" value="Winged helix' DNA-binding domain"/>
    <property type="match status" value="1"/>
</dbReference>
<dbReference type="Gene3D" id="3.30.1490.190">
    <property type="match status" value="1"/>
</dbReference>
<evidence type="ECO:0000313" key="10">
    <source>
        <dbReference type="Proteomes" id="UP000037175"/>
    </source>
</evidence>
<reference evidence="10" key="1">
    <citation type="submission" date="2015-07" db="EMBL/GenBank/DDBJ databases">
        <title>Complete Genome of Thermincola ferriacetica strain Z-0001T.</title>
        <authorList>
            <person name="Lusk B."/>
            <person name="Badalamenti J.P."/>
            <person name="Parameswaran P."/>
            <person name="Bond D.R."/>
            <person name="Torres C.I."/>
        </authorList>
    </citation>
    <scope>NUCLEOTIDE SEQUENCE [LARGE SCALE GENOMIC DNA]</scope>
    <source>
        <strain evidence="10">Z-0001</strain>
    </source>
</reference>
<sequence>MIYQRILEELATHNCKITPQRREIIKTLIQAKVPLSAKQIFDRLRTRNPKMSFDTVYRNLAILKELQVVRQLDFHDGKSRFEIDRGPKHHHYLVCLKCGGAWKIDGCPMENLNINNIPTDFKVTNHRFELFGYCKDCRS</sequence>
<dbReference type="GO" id="GO:0045892">
    <property type="term" value="P:negative regulation of DNA-templated transcription"/>
    <property type="evidence" value="ECO:0007669"/>
    <property type="project" value="TreeGrafter"/>
</dbReference>
<keyword evidence="8" id="KW-0408">Iron</keyword>
<comment type="caution">
    <text evidence="9">The sequence shown here is derived from an EMBL/GenBank/DDBJ whole genome shotgun (WGS) entry which is preliminary data.</text>
</comment>
<keyword evidence="2" id="KW-0678">Repressor</keyword>
<feature type="binding site" evidence="7">
    <location>
        <position position="137"/>
    </location>
    <ligand>
        <name>Zn(2+)</name>
        <dbReference type="ChEBI" id="CHEBI:29105"/>
    </ligand>
</feature>
<dbReference type="InterPro" id="IPR036388">
    <property type="entry name" value="WH-like_DNA-bd_sf"/>
</dbReference>
<dbReference type="Gene3D" id="1.10.10.10">
    <property type="entry name" value="Winged helix-like DNA-binding domain superfamily/Winged helix DNA-binding domain"/>
    <property type="match status" value="1"/>
</dbReference>
<dbReference type="EMBL" id="LGTE01000005">
    <property type="protein sequence ID" value="KNZ70227.1"/>
    <property type="molecule type" value="Genomic_DNA"/>
</dbReference>
<evidence type="ECO:0000256" key="3">
    <source>
        <dbReference type="ARBA" id="ARBA00022833"/>
    </source>
</evidence>
<evidence type="ECO:0000256" key="6">
    <source>
        <dbReference type="ARBA" id="ARBA00023163"/>
    </source>
</evidence>
<gene>
    <name evidence="9" type="ORF">Tfer_1103</name>
</gene>
<evidence type="ECO:0000256" key="7">
    <source>
        <dbReference type="PIRSR" id="PIRSR602481-1"/>
    </source>
</evidence>
<dbReference type="GO" id="GO:0000976">
    <property type="term" value="F:transcription cis-regulatory region binding"/>
    <property type="evidence" value="ECO:0007669"/>
    <property type="project" value="TreeGrafter"/>
</dbReference>
<dbReference type="AlphaFoldDB" id="A0A0L6W3R4"/>
<accession>A0A0L6W3R4</accession>
<dbReference type="Proteomes" id="UP000037175">
    <property type="component" value="Unassembled WGS sequence"/>
</dbReference>
<keyword evidence="5" id="KW-0238">DNA-binding</keyword>
<dbReference type="RefSeq" id="WP_052217194.1">
    <property type="nucleotide sequence ID" value="NZ_LGTE01000005.1"/>
</dbReference>
<evidence type="ECO:0000256" key="2">
    <source>
        <dbReference type="ARBA" id="ARBA00022491"/>
    </source>
</evidence>
<dbReference type="InterPro" id="IPR002481">
    <property type="entry name" value="FUR"/>
</dbReference>
<evidence type="ECO:0000313" key="9">
    <source>
        <dbReference type="EMBL" id="KNZ70227.1"/>
    </source>
</evidence>
<name>A0A0L6W3R4_9FIRM</name>
<comment type="similarity">
    <text evidence="1">Belongs to the Fur family.</text>
</comment>
<evidence type="ECO:0000256" key="4">
    <source>
        <dbReference type="ARBA" id="ARBA00023015"/>
    </source>
</evidence>
<dbReference type="InterPro" id="IPR043135">
    <property type="entry name" value="Fur_C"/>
</dbReference>
<comment type="cofactor">
    <cofactor evidence="7">
        <name>Zn(2+)</name>
        <dbReference type="ChEBI" id="CHEBI:29105"/>
    </cofactor>
    <text evidence="7">Binds 1 zinc ion per subunit.</text>
</comment>
<dbReference type="GO" id="GO:0003700">
    <property type="term" value="F:DNA-binding transcription factor activity"/>
    <property type="evidence" value="ECO:0007669"/>
    <property type="project" value="InterPro"/>
</dbReference>
<protein>
    <submittedName>
        <fullName evidence="9">Ferric uptake regulator, Fur family</fullName>
    </submittedName>
</protein>
<keyword evidence="10" id="KW-1185">Reference proteome</keyword>
<feature type="binding site" evidence="8">
    <location>
        <position position="126"/>
    </location>
    <ligand>
        <name>Fe cation</name>
        <dbReference type="ChEBI" id="CHEBI:24875"/>
    </ligand>
</feature>
<evidence type="ECO:0000256" key="5">
    <source>
        <dbReference type="ARBA" id="ARBA00023125"/>
    </source>
</evidence>
<evidence type="ECO:0000256" key="1">
    <source>
        <dbReference type="ARBA" id="ARBA00007957"/>
    </source>
</evidence>
<keyword evidence="4" id="KW-0805">Transcription regulation</keyword>
<dbReference type="PANTHER" id="PTHR33202:SF8">
    <property type="entry name" value="PEROXIDE-RESPONSIVE REPRESSOR PERR"/>
    <property type="match status" value="1"/>
</dbReference>
<feature type="binding site" evidence="7">
    <location>
        <position position="134"/>
    </location>
    <ligand>
        <name>Zn(2+)</name>
        <dbReference type="ChEBI" id="CHEBI:29105"/>
    </ligand>
</feature>
<feature type="binding site" evidence="7">
    <location>
        <position position="95"/>
    </location>
    <ligand>
        <name>Zn(2+)</name>
        <dbReference type="ChEBI" id="CHEBI:29105"/>
    </ligand>
</feature>
<feature type="binding site" evidence="8">
    <location>
        <position position="110"/>
    </location>
    <ligand>
        <name>Fe cation</name>
        <dbReference type="ChEBI" id="CHEBI:24875"/>
    </ligand>
</feature>
<keyword evidence="6" id="KW-0804">Transcription</keyword>
<dbReference type="PANTHER" id="PTHR33202">
    <property type="entry name" value="ZINC UPTAKE REGULATION PROTEIN"/>
    <property type="match status" value="1"/>
</dbReference>
<dbReference type="InterPro" id="IPR036390">
    <property type="entry name" value="WH_DNA-bd_sf"/>
</dbReference>
<proteinExistence type="inferred from homology"/>
<dbReference type="GO" id="GO:0008270">
    <property type="term" value="F:zinc ion binding"/>
    <property type="evidence" value="ECO:0007669"/>
    <property type="project" value="TreeGrafter"/>
</dbReference>
<dbReference type="Pfam" id="PF01475">
    <property type="entry name" value="FUR"/>
    <property type="match status" value="1"/>
</dbReference>
<keyword evidence="7" id="KW-0479">Metal-binding</keyword>
<organism evidence="9 10">
    <name type="scientific">Thermincola ferriacetica</name>
    <dbReference type="NCBI Taxonomy" id="281456"/>
    <lineage>
        <taxon>Bacteria</taxon>
        <taxon>Bacillati</taxon>
        <taxon>Bacillota</taxon>
        <taxon>Clostridia</taxon>
        <taxon>Eubacteriales</taxon>
        <taxon>Thermincolaceae</taxon>
        <taxon>Thermincola</taxon>
    </lineage>
</organism>
<dbReference type="CDD" id="cd07153">
    <property type="entry name" value="Fur_like"/>
    <property type="match status" value="1"/>
</dbReference>